<dbReference type="GO" id="GO:0003676">
    <property type="term" value="F:nucleic acid binding"/>
    <property type="evidence" value="ECO:0007669"/>
    <property type="project" value="InterPro"/>
</dbReference>
<dbReference type="GO" id="GO:0046872">
    <property type="term" value="F:metal ion binding"/>
    <property type="evidence" value="ECO:0007669"/>
    <property type="project" value="UniProtKB-KW"/>
</dbReference>
<feature type="binding site" evidence="2">
    <location>
        <position position="136"/>
    </location>
    <ligand>
        <name>Mg(2+)</name>
        <dbReference type="ChEBI" id="CHEBI:18420"/>
        <note>catalytic</note>
    </ligand>
</feature>
<organism evidence="5 6">
    <name type="scientific">Campylobacter novaezeelandiae</name>
    <dbReference type="NCBI Taxonomy" id="2267891"/>
    <lineage>
        <taxon>Bacteria</taxon>
        <taxon>Pseudomonadati</taxon>
        <taxon>Campylobacterota</taxon>
        <taxon>Epsilonproteobacteria</taxon>
        <taxon>Campylobacterales</taxon>
        <taxon>Campylobacteraceae</taxon>
        <taxon>Campylobacter</taxon>
    </lineage>
</organism>
<feature type="active site" description="Proton acceptor" evidence="1">
    <location>
        <position position="105"/>
    </location>
</feature>
<dbReference type="InterPro" id="IPR001604">
    <property type="entry name" value="Endo_G_ENPP1-like_dom"/>
</dbReference>
<evidence type="ECO:0000256" key="1">
    <source>
        <dbReference type="PIRSR" id="PIRSR640255-1"/>
    </source>
</evidence>
<dbReference type="RefSeq" id="WP_131186539.1">
    <property type="nucleotide sequence ID" value="NZ_QPGR01000005.1"/>
</dbReference>
<evidence type="ECO:0000313" key="6">
    <source>
        <dbReference type="Proteomes" id="UP000292583"/>
    </source>
</evidence>
<dbReference type="SUPFAM" id="SSF54060">
    <property type="entry name" value="His-Me finger endonucleases"/>
    <property type="match status" value="1"/>
</dbReference>
<dbReference type="InterPro" id="IPR020821">
    <property type="entry name" value="ENPP1-3/EXOG-like_nuc-like"/>
</dbReference>
<dbReference type="InterPro" id="IPR044929">
    <property type="entry name" value="DNA/RNA_non-sp_Endonuclease_sf"/>
</dbReference>
<dbReference type="PANTHER" id="PTHR13966">
    <property type="entry name" value="ENDONUCLEASE RELATED"/>
    <property type="match status" value="1"/>
</dbReference>
<accession>A0A4Q9JUP2</accession>
<keyword evidence="6" id="KW-1185">Reference proteome</keyword>
<dbReference type="PANTHER" id="PTHR13966:SF5">
    <property type="entry name" value="ENDONUCLEASE G, MITOCHONDRIAL"/>
    <property type="match status" value="1"/>
</dbReference>
<keyword evidence="5" id="KW-0540">Nuclease</keyword>
<evidence type="ECO:0000259" key="3">
    <source>
        <dbReference type="SMART" id="SM00477"/>
    </source>
</evidence>
<comment type="caution">
    <text evidence="5">The sequence shown here is derived from an EMBL/GenBank/DDBJ whole genome shotgun (WGS) entry which is preliminary data.</text>
</comment>
<keyword evidence="2" id="KW-0479">Metal-binding</keyword>
<dbReference type="InterPro" id="IPR044925">
    <property type="entry name" value="His-Me_finger_sf"/>
</dbReference>
<dbReference type="GO" id="GO:0016787">
    <property type="term" value="F:hydrolase activity"/>
    <property type="evidence" value="ECO:0007669"/>
    <property type="project" value="InterPro"/>
</dbReference>
<dbReference type="Proteomes" id="UP000292583">
    <property type="component" value="Unassembled WGS sequence"/>
</dbReference>
<evidence type="ECO:0000256" key="2">
    <source>
        <dbReference type="PIRSR" id="PIRSR640255-2"/>
    </source>
</evidence>
<reference evidence="5 6" key="1">
    <citation type="submission" date="2018-07" db="EMBL/GenBank/DDBJ databases">
        <title>Campylobacter zealandensis sp. nov., isolated from birds and water in New Zealand.</title>
        <authorList>
            <person name="Wilkinson D.A."/>
            <person name="Biggs P.J."/>
            <person name="French N.P."/>
            <person name="Midwinter A.C."/>
        </authorList>
    </citation>
    <scope>NUCLEOTIDE SEQUENCE [LARGE SCALE GENOMIC DNA]</scope>
    <source>
        <strain evidence="5 6">B423b</strain>
    </source>
</reference>
<keyword evidence="5" id="KW-0255">Endonuclease</keyword>
<feature type="domain" description="DNA/RNA non-specific endonuclease/pyrophosphatase/phosphodiesterase" evidence="4">
    <location>
        <begin position="41"/>
        <end position="217"/>
    </location>
</feature>
<evidence type="ECO:0000259" key="4">
    <source>
        <dbReference type="SMART" id="SM00892"/>
    </source>
</evidence>
<dbReference type="GO" id="GO:0004519">
    <property type="term" value="F:endonuclease activity"/>
    <property type="evidence" value="ECO:0007669"/>
    <property type="project" value="UniProtKB-KW"/>
</dbReference>
<dbReference type="SMART" id="SM00477">
    <property type="entry name" value="NUC"/>
    <property type="match status" value="1"/>
</dbReference>
<dbReference type="Pfam" id="PF01223">
    <property type="entry name" value="Endonuclease_NS"/>
    <property type="match status" value="1"/>
</dbReference>
<protein>
    <submittedName>
        <fullName evidence="5">DNA/RNA non-specific endonuclease</fullName>
    </submittedName>
</protein>
<evidence type="ECO:0000313" key="5">
    <source>
        <dbReference type="EMBL" id="TBR81447.1"/>
    </source>
</evidence>
<dbReference type="Gene3D" id="3.40.570.10">
    <property type="entry name" value="Extracellular Endonuclease, subunit A"/>
    <property type="match status" value="1"/>
</dbReference>
<sequence length="217" mass="25641">MKKSIIILFCIFGLTFANDRYIPSKEFKKYFNNEDCSLVLDKFYYLNCYDYGYKGTKAVAYRVEASNLKAVQLKNRPYFEEDTNIPKKYRTYWQDYKKSGYTRGHTAPNASFRFSAAAQKSVFLMSNITPQNAQINNKVWNKIEKRERQLALKNGSIEVLNLVIYQDNPKFIRNNIAIPSHYIKILKTNSYKECYQVPNQNVEDEKIKNYKIDCKIF</sequence>
<dbReference type="InterPro" id="IPR040255">
    <property type="entry name" value="Non-specific_endonuclease"/>
</dbReference>
<feature type="domain" description="ENPP1-3/EXOG-like endonuclease/phosphodiesterase" evidence="3">
    <location>
        <begin position="42"/>
        <end position="215"/>
    </location>
</feature>
<proteinExistence type="predicted"/>
<dbReference type="EMBL" id="QPGR01000005">
    <property type="protein sequence ID" value="TBR81447.1"/>
    <property type="molecule type" value="Genomic_DNA"/>
</dbReference>
<gene>
    <name evidence="5" type="ORF">DU473_03660</name>
</gene>
<dbReference type="OrthoDB" id="9811262at2"/>
<keyword evidence="5" id="KW-0378">Hydrolase</keyword>
<dbReference type="AlphaFoldDB" id="A0A4Q9JUP2"/>
<dbReference type="SMART" id="SM00892">
    <property type="entry name" value="Endonuclease_NS"/>
    <property type="match status" value="1"/>
</dbReference>
<name>A0A4Q9JUP2_9BACT</name>